<sequence length="114" mass="12474">MERVPLSHVFEKLSVMHSTPHWAEAFDDLTEVLGPAAFSDGRAWAKFTTLCLSDETDVPPWCLMGKTHDVTAAATLARDAGWDVGEPTVGDHECRVMLRSPHGLTVIAYSPLTP</sequence>
<keyword evidence="2" id="KW-1185">Reference proteome</keyword>
<dbReference type="Proteomes" id="UP000183561">
    <property type="component" value="Unassembled WGS sequence"/>
</dbReference>
<dbReference type="RefSeq" id="WP_072949200.1">
    <property type="nucleotide sequence ID" value="NZ_CP070609.1"/>
</dbReference>
<evidence type="ECO:0008006" key="3">
    <source>
        <dbReference type="Google" id="ProtNLM"/>
    </source>
</evidence>
<dbReference type="EMBL" id="FNSV01000005">
    <property type="protein sequence ID" value="SEC71141.1"/>
    <property type="molecule type" value="Genomic_DNA"/>
</dbReference>
<dbReference type="AlphaFoldDB" id="A0A1H4US98"/>
<gene>
    <name evidence="1" type="ORF">SAMN04490239_5148</name>
</gene>
<dbReference type="OrthoDB" id="4467276at2"/>
<accession>A0A1H4US98</accession>
<reference evidence="2" key="1">
    <citation type="submission" date="2016-10" db="EMBL/GenBank/DDBJ databases">
        <authorList>
            <person name="Varghese N."/>
            <person name="Submissions S."/>
        </authorList>
    </citation>
    <scope>NUCLEOTIDE SEQUENCE [LARGE SCALE GENOMIC DNA]</scope>
    <source>
        <strain evidence="2">DSM 44498</strain>
    </source>
</reference>
<proteinExistence type="predicted"/>
<evidence type="ECO:0000313" key="1">
    <source>
        <dbReference type="EMBL" id="SEC71141.1"/>
    </source>
</evidence>
<organism evidence="1 2">
    <name type="scientific">Rhodococcus koreensis</name>
    <dbReference type="NCBI Taxonomy" id="99653"/>
    <lineage>
        <taxon>Bacteria</taxon>
        <taxon>Bacillati</taxon>
        <taxon>Actinomycetota</taxon>
        <taxon>Actinomycetes</taxon>
        <taxon>Mycobacteriales</taxon>
        <taxon>Nocardiaceae</taxon>
        <taxon>Rhodococcus</taxon>
    </lineage>
</organism>
<evidence type="ECO:0000313" key="2">
    <source>
        <dbReference type="Proteomes" id="UP000183561"/>
    </source>
</evidence>
<protein>
    <recommendedName>
        <fullName evidence="3">Glyoxalase-like domain-containing protein</fullName>
    </recommendedName>
</protein>
<name>A0A1H4US98_9NOCA</name>